<dbReference type="CDD" id="cd01673">
    <property type="entry name" value="dNK"/>
    <property type="match status" value="1"/>
</dbReference>
<keyword evidence="4 10" id="KW-0418">Kinase</keyword>
<dbReference type="PANTHER" id="PTHR10513">
    <property type="entry name" value="DEOXYNUCLEOSIDE KINASE"/>
    <property type="match status" value="1"/>
</dbReference>
<feature type="binding site" evidence="7">
    <location>
        <position position="94"/>
    </location>
    <ligand>
        <name>substrate</name>
    </ligand>
</feature>
<sequence length="224" mass="26711">MSEMAYHRLSSAANPMFVVVAGNIGSGKTTLTKKLSERLGWKPHFESVQDNPYLSDFYADMSRWSFPLQVYFLNHRFNTHREIEALPASSVQDRSIYEDANIFARSLHEQGKLDDRDYNNYRTLYDSMIQFLSPPTLMIFLRRSVPKLQERIKQRGRDYEQAIPVEYLTSLNKYYDDWYNNYNLGKSLIVDTDELDFLDNEEHFDRLVKRIWDSIDQKDMFFYF</sequence>
<keyword evidence="3 8" id="KW-0547">Nucleotide-binding</keyword>
<dbReference type="GO" id="GO:0005524">
    <property type="term" value="F:ATP binding"/>
    <property type="evidence" value="ECO:0007669"/>
    <property type="project" value="UniProtKB-KW"/>
</dbReference>
<dbReference type="InterPro" id="IPR002624">
    <property type="entry name" value="DCK/DGK"/>
</dbReference>
<dbReference type="InterPro" id="IPR050566">
    <property type="entry name" value="Deoxyribonucleoside_kinase"/>
</dbReference>
<evidence type="ECO:0000256" key="8">
    <source>
        <dbReference type="PIRSR" id="PIRSR000705-3"/>
    </source>
</evidence>
<feature type="binding site" evidence="7">
    <location>
        <position position="160"/>
    </location>
    <ligand>
        <name>substrate</name>
    </ligand>
</feature>
<keyword evidence="5 8" id="KW-0067">ATP-binding</keyword>
<comment type="similarity">
    <text evidence="1">Belongs to the DCK/DGK family.</text>
</comment>
<name>A0AAX4HQV2_9BACT</name>
<dbReference type="FunFam" id="3.40.50.300:FF:000659">
    <property type="entry name" value="Deoxyguanosine kinase"/>
    <property type="match status" value="1"/>
</dbReference>
<dbReference type="InterPro" id="IPR031314">
    <property type="entry name" value="DNK_dom"/>
</dbReference>
<dbReference type="PANTHER" id="PTHR10513:SF35">
    <property type="entry name" value="DEOXYADENOSINE KINASE"/>
    <property type="match status" value="1"/>
</dbReference>
<dbReference type="PIRSF" id="PIRSF000705">
    <property type="entry name" value="DNK"/>
    <property type="match status" value="1"/>
</dbReference>
<dbReference type="AlphaFoldDB" id="A0AAX4HQV2"/>
<dbReference type="GO" id="GO:0019136">
    <property type="term" value="F:deoxynucleoside kinase activity"/>
    <property type="evidence" value="ECO:0007669"/>
    <property type="project" value="InterPro"/>
</dbReference>
<evidence type="ECO:0000313" key="11">
    <source>
        <dbReference type="Proteomes" id="UP001324634"/>
    </source>
</evidence>
<keyword evidence="11" id="KW-1185">Reference proteome</keyword>
<feature type="binding site" evidence="7">
    <location>
        <position position="69"/>
    </location>
    <ligand>
        <name>substrate</name>
    </ligand>
</feature>
<feature type="binding site" evidence="7">
    <location>
        <position position="99"/>
    </location>
    <ligand>
        <name>substrate</name>
    </ligand>
</feature>
<evidence type="ECO:0000256" key="1">
    <source>
        <dbReference type="ARBA" id="ARBA00007420"/>
    </source>
</evidence>
<dbReference type="EMBL" id="CP139487">
    <property type="protein sequence ID" value="WPU65334.1"/>
    <property type="molecule type" value="Genomic_DNA"/>
</dbReference>
<evidence type="ECO:0000256" key="2">
    <source>
        <dbReference type="ARBA" id="ARBA00022679"/>
    </source>
</evidence>
<feature type="binding site" evidence="8">
    <location>
        <begin position="22"/>
        <end position="30"/>
    </location>
    <ligand>
        <name>ATP</name>
        <dbReference type="ChEBI" id="CHEBI:30616"/>
    </ligand>
</feature>
<dbReference type="RefSeq" id="WP_321395598.1">
    <property type="nucleotide sequence ID" value="NZ_CP139487.1"/>
</dbReference>
<evidence type="ECO:0000313" key="10">
    <source>
        <dbReference type="EMBL" id="WPU65334.1"/>
    </source>
</evidence>
<evidence type="ECO:0000256" key="6">
    <source>
        <dbReference type="PIRSR" id="PIRSR000705-1"/>
    </source>
</evidence>
<evidence type="ECO:0000256" key="3">
    <source>
        <dbReference type="ARBA" id="ARBA00022741"/>
    </source>
</evidence>
<dbReference type="Gene3D" id="3.40.50.300">
    <property type="entry name" value="P-loop containing nucleotide triphosphate hydrolases"/>
    <property type="match status" value="1"/>
</dbReference>
<organism evidence="10 11">
    <name type="scientific">Peredibacter starrii</name>
    <dbReference type="NCBI Taxonomy" id="28202"/>
    <lineage>
        <taxon>Bacteria</taxon>
        <taxon>Pseudomonadati</taxon>
        <taxon>Bdellovibrionota</taxon>
        <taxon>Bacteriovoracia</taxon>
        <taxon>Bacteriovoracales</taxon>
        <taxon>Bacteriovoracaceae</taxon>
        <taxon>Peredibacter</taxon>
    </lineage>
</organism>
<evidence type="ECO:0000256" key="4">
    <source>
        <dbReference type="ARBA" id="ARBA00022777"/>
    </source>
</evidence>
<evidence type="ECO:0000259" key="9">
    <source>
        <dbReference type="Pfam" id="PF01712"/>
    </source>
</evidence>
<feature type="binding site" evidence="8">
    <location>
        <begin position="195"/>
        <end position="197"/>
    </location>
    <ligand>
        <name>ATP</name>
        <dbReference type="ChEBI" id="CHEBI:30616"/>
    </ligand>
</feature>
<feature type="binding site" evidence="7">
    <location>
        <position position="46"/>
    </location>
    <ligand>
        <name>substrate</name>
    </ligand>
</feature>
<dbReference type="KEGG" id="psti:SOO65_01075"/>
<feature type="binding site" evidence="8">
    <location>
        <begin position="151"/>
        <end position="155"/>
    </location>
    <ligand>
        <name>ATP</name>
        <dbReference type="ChEBI" id="CHEBI:30616"/>
    </ligand>
</feature>
<dbReference type="InterPro" id="IPR027417">
    <property type="entry name" value="P-loop_NTPase"/>
</dbReference>
<accession>A0AAX4HQV2</accession>
<keyword evidence="2" id="KW-0808">Transferase</keyword>
<dbReference type="SUPFAM" id="SSF52540">
    <property type="entry name" value="P-loop containing nucleoside triphosphate hydrolases"/>
    <property type="match status" value="1"/>
</dbReference>
<feature type="binding site" evidence="7">
    <location>
        <position position="58"/>
    </location>
    <ligand>
        <name>substrate</name>
    </ligand>
</feature>
<reference evidence="10 11" key="1">
    <citation type="submission" date="2023-11" db="EMBL/GenBank/DDBJ databases">
        <title>Peredibacter starrii A3.12.</title>
        <authorList>
            <person name="Mitchell R.J."/>
        </authorList>
    </citation>
    <scope>NUCLEOTIDE SEQUENCE [LARGE SCALE GENOMIC DNA]</scope>
    <source>
        <strain evidence="10 11">A3.12</strain>
    </source>
</reference>
<gene>
    <name evidence="10" type="ORF">SOO65_01075</name>
</gene>
<dbReference type="GO" id="GO:0005737">
    <property type="term" value="C:cytoplasm"/>
    <property type="evidence" value="ECO:0007669"/>
    <property type="project" value="TreeGrafter"/>
</dbReference>
<evidence type="ECO:0000256" key="5">
    <source>
        <dbReference type="ARBA" id="ARBA00022840"/>
    </source>
</evidence>
<protein>
    <submittedName>
        <fullName evidence="10">Deoxynucleoside kinase</fullName>
    </submittedName>
</protein>
<proteinExistence type="inferred from homology"/>
<feature type="active site" description="Proton acceptor" evidence="6">
    <location>
        <position position="93"/>
    </location>
</feature>
<evidence type="ECO:0000256" key="7">
    <source>
        <dbReference type="PIRSR" id="PIRSR000705-2"/>
    </source>
</evidence>
<dbReference type="Proteomes" id="UP001324634">
    <property type="component" value="Chromosome"/>
</dbReference>
<feature type="domain" description="Deoxynucleoside kinase" evidence="9">
    <location>
        <begin position="19"/>
        <end position="212"/>
    </location>
</feature>
<dbReference type="Pfam" id="PF01712">
    <property type="entry name" value="dNK"/>
    <property type="match status" value="1"/>
</dbReference>